<protein>
    <submittedName>
        <fullName evidence="1">Uncharacterized protein</fullName>
    </submittedName>
</protein>
<sequence length="320" mass="35736">MTSPSENHSLAIIPHEYPKSTFILPDVMLVDFFSVTHLAYPLMVDALIKGEEHSQRFNSHCEGELKLSKEQVYTTHSDDDNTSLVKMIPEQLRSQISKVTRAAQCDLDAALLTRSTKESHGMKSKFIPPENSIDIRDDVVKPKKDKKRKRSASMGSFMKQENVSKLVKKSSHTDDYVDDVVVLAELLILLQAQGWNALFLQGNRRRKMGKKETREFYINAVGSTSSITSKSVIPTTSRGANAHVQHLNPLLTTKNEEIAAFRVTHSAVMDQLHLSYGFEHAGLLKLMEIKRSSNSAHLKNLVDLFAKSSPSSSFCGPPSV</sequence>
<accession>A0AAV9KEY0</accession>
<dbReference type="AlphaFoldDB" id="A0AAV9KEY0"/>
<proteinExistence type="predicted"/>
<dbReference type="Proteomes" id="UP001311915">
    <property type="component" value="Unassembled WGS sequence"/>
</dbReference>
<evidence type="ECO:0000313" key="1">
    <source>
        <dbReference type="EMBL" id="KAK4711663.1"/>
    </source>
</evidence>
<comment type="caution">
    <text evidence="1">The sequence shown here is derived from an EMBL/GenBank/DDBJ whole genome shotgun (WGS) entry which is preliminary data.</text>
</comment>
<gene>
    <name evidence="1" type="ORF">R3W88_006176</name>
</gene>
<organism evidence="1 2">
    <name type="scientific">Solanum pinnatisectum</name>
    <name type="common">tansyleaf nightshade</name>
    <dbReference type="NCBI Taxonomy" id="50273"/>
    <lineage>
        <taxon>Eukaryota</taxon>
        <taxon>Viridiplantae</taxon>
        <taxon>Streptophyta</taxon>
        <taxon>Embryophyta</taxon>
        <taxon>Tracheophyta</taxon>
        <taxon>Spermatophyta</taxon>
        <taxon>Magnoliopsida</taxon>
        <taxon>eudicotyledons</taxon>
        <taxon>Gunneridae</taxon>
        <taxon>Pentapetalae</taxon>
        <taxon>asterids</taxon>
        <taxon>lamiids</taxon>
        <taxon>Solanales</taxon>
        <taxon>Solanaceae</taxon>
        <taxon>Solanoideae</taxon>
        <taxon>Solaneae</taxon>
        <taxon>Solanum</taxon>
    </lineage>
</organism>
<dbReference type="EMBL" id="JAWPEI010000011">
    <property type="protein sequence ID" value="KAK4711663.1"/>
    <property type="molecule type" value="Genomic_DNA"/>
</dbReference>
<reference evidence="1 2" key="1">
    <citation type="submission" date="2023-10" db="EMBL/GenBank/DDBJ databases">
        <title>Genome-Wide Identification Analysis in wild type Solanum Pinnatisectum Reveals Some Genes Defensing Phytophthora Infestans.</title>
        <authorList>
            <person name="Sun C."/>
        </authorList>
    </citation>
    <scope>NUCLEOTIDE SEQUENCE [LARGE SCALE GENOMIC DNA]</scope>
    <source>
        <strain evidence="1">LQN</strain>
        <tissue evidence="1">Leaf</tissue>
    </source>
</reference>
<keyword evidence="2" id="KW-1185">Reference proteome</keyword>
<evidence type="ECO:0000313" key="2">
    <source>
        <dbReference type="Proteomes" id="UP001311915"/>
    </source>
</evidence>
<name>A0AAV9KEY0_9SOLN</name>